<protein>
    <recommendedName>
        <fullName evidence="4">ATP-grasp domain-containing protein</fullName>
    </recommendedName>
</protein>
<evidence type="ECO:0000256" key="2">
    <source>
        <dbReference type="ARBA" id="ARBA00022741"/>
    </source>
</evidence>
<name>X1L927_9ZZZZ</name>
<dbReference type="GO" id="GO:0005524">
    <property type="term" value="F:ATP binding"/>
    <property type="evidence" value="ECO:0007669"/>
    <property type="project" value="UniProtKB-KW"/>
</dbReference>
<reference evidence="5" key="1">
    <citation type="journal article" date="2014" name="Front. Microbiol.">
        <title>High frequency of phylogenetically diverse reductive dehalogenase-homologous genes in deep subseafloor sedimentary metagenomes.</title>
        <authorList>
            <person name="Kawai M."/>
            <person name="Futagami T."/>
            <person name="Toyoda A."/>
            <person name="Takaki Y."/>
            <person name="Nishi S."/>
            <person name="Hori S."/>
            <person name="Arai W."/>
            <person name="Tsubouchi T."/>
            <person name="Morono Y."/>
            <person name="Uchiyama I."/>
            <person name="Ito T."/>
            <person name="Fujiyama A."/>
            <person name="Inagaki F."/>
            <person name="Takami H."/>
        </authorList>
    </citation>
    <scope>NUCLEOTIDE SEQUENCE</scope>
    <source>
        <strain evidence="5">Expedition CK06-06</strain>
    </source>
</reference>
<comment type="caution">
    <text evidence="5">The sequence shown here is derived from an EMBL/GenBank/DDBJ whole genome shotgun (WGS) entry which is preliminary data.</text>
</comment>
<evidence type="ECO:0000256" key="3">
    <source>
        <dbReference type="ARBA" id="ARBA00022840"/>
    </source>
</evidence>
<dbReference type="EMBL" id="BARV01005523">
    <property type="protein sequence ID" value="GAI15832.1"/>
    <property type="molecule type" value="Genomic_DNA"/>
</dbReference>
<evidence type="ECO:0000313" key="5">
    <source>
        <dbReference type="EMBL" id="GAI15832.1"/>
    </source>
</evidence>
<dbReference type="InterPro" id="IPR013815">
    <property type="entry name" value="ATP_grasp_subdomain_1"/>
</dbReference>
<dbReference type="AlphaFoldDB" id="X1L927"/>
<dbReference type="Pfam" id="PF13549">
    <property type="entry name" value="ATP-grasp_5"/>
    <property type="match status" value="1"/>
</dbReference>
<accession>X1L927</accession>
<sequence length="90" mass="10281">MHQIIEKAKKEKRSLLETEAKELLREYGIPVPDFELIRSEGEISKLTENISYPVVMKIVSPDIIHKSDAGGVKLNIKDEKEAKLAYQDFP</sequence>
<feature type="domain" description="ATP-grasp" evidence="4">
    <location>
        <begin position="21"/>
        <end position="57"/>
    </location>
</feature>
<dbReference type="InterPro" id="IPR051538">
    <property type="entry name" value="Acyl-CoA_Synth/Transferase"/>
</dbReference>
<dbReference type="Gene3D" id="3.30.1490.20">
    <property type="entry name" value="ATP-grasp fold, A domain"/>
    <property type="match status" value="1"/>
</dbReference>
<dbReference type="InterPro" id="IPR011761">
    <property type="entry name" value="ATP-grasp"/>
</dbReference>
<keyword evidence="1" id="KW-0436">Ligase</keyword>
<keyword evidence="2" id="KW-0547">Nucleotide-binding</keyword>
<dbReference type="PANTHER" id="PTHR43334">
    <property type="entry name" value="ACETATE--COA LIGASE [ADP-FORMING]"/>
    <property type="match status" value="1"/>
</dbReference>
<dbReference type="GO" id="GO:0046872">
    <property type="term" value="F:metal ion binding"/>
    <property type="evidence" value="ECO:0007669"/>
    <property type="project" value="InterPro"/>
</dbReference>
<dbReference type="SUPFAM" id="SSF56059">
    <property type="entry name" value="Glutathione synthetase ATP-binding domain-like"/>
    <property type="match status" value="1"/>
</dbReference>
<proteinExistence type="predicted"/>
<keyword evidence="3" id="KW-0067">ATP-binding</keyword>
<evidence type="ECO:0000259" key="4">
    <source>
        <dbReference type="PROSITE" id="PS50975"/>
    </source>
</evidence>
<dbReference type="GO" id="GO:0016874">
    <property type="term" value="F:ligase activity"/>
    <property type="evidence" value="ECO:0007669"/>
    <property type="project" value="UniProtKB-KW"/>
</dbReference>
<organism evidence="5">
    <name type="scientific">marine sediment metagenome</name>
    <dbReference type="NCBI Taxonomy" id="412755"/>
    <lineage>
        <taxon>unclassified sequences</taxon>
        <taxon>metagenomes</taxon>
        <taxon>ecological metagenomes</taxon>
    </lineage>
</organism>
<dbReference type="FunFam" id="3.30.1490.20:FF:000020">
    <property type="entry name" value="Protein lysine acetyltransferase"/>
    <property type="match status" value="1"/>
</dbReference>
<dbReference type="PANTHER" id="PTHR43334:SF1">
    <property type="entry name" value="3-HYDROXYPROPIONATE--COA LIGASE [ADP-FORMING]"/>
    <property type="match status" value="1"/>
</dbReference>
<evidence type="ECO:0000256" key="1">
    <source>
        <dbReference type="ARBA" id="ARBA00022598"/>
    </source>
</evidence>
<dbReference type="PROSITE" id="PS50975">
    <property type="entry name" value="ATP_GRASP"/>
    <property type="match status" value="1"/>
</dbReference>
<gene>
    <name evidence="5" type="ORF">S06H3_11417</name>
</gene>